<dbReference type="EMBL" id="JACMSC010000004">
    <property type="protein sequence ID" value="KAG6526211.1"/>
    <property type="molecule type" value="Genomic_DNA"/>
</dbReference>
<dbReference type="GO" id="GO:0017025">
    <property type="term" value="F:TBP-class protein binding"/>
    <property type="evidence" value="ECO:0007669"/>
    <property type="project" value="InterPro"/>
</dbReference>
<dbReference type="InterPro" id="IPR013150">
    <property type="entry name" value="TFIIB_cyclin"/>
</dbReference>
<comment type="caution">
    <text evidence="12">The sequence shown here is derived from an EMBL/GenBank/DDBJ whole genome shotgun (WGS) entry which is preliminary data.</text>
</comment>
<evidence type="ECO:0000256" key="8">
    <source>
        <dbReference type="ARBA" id="ARBA00023242"/>
    </source>
</evidence>
<reference evidence="12 13" key="1">
    <citation type="submission" date="2020-08" db="EMBL/GenBank/DDBJ databases">
        <title>Plant Genome Project.</title>
        <authorList>
            <person name="Zhang R.-G."/>
        </authorList>
    </citation>
    <scope>NUCLEOTIDE SEQUENCE [LARGE SCALE GENOMIC DNA]</scope>
    <source>
        <tissue evidence="12">Rhizome</tissue>
    </source>
</reference>
<evidence type="ECO:0000256" key="2">
    <source>
        <dbReference type="ARBA" id="ARBA00010857"/>
    </source>
</evidence>
<evidence type="ECO:0008006" key="14">
    <source>
        <dbReference type="Google" id="ProtNLM"/>
    </source>
</evidence>
<feature type="domain" description="Brf1 TBP-binding" evidence="11">
    <location>
        <begin position="413"/>
        <end position="538"/>
    </location>
</feature>
<protein>
    <recommendedName>
        <fullName evidence="14">Transcription factor IIIB 90 kDa subunit</fullName>
    </recommendedName>
</protein>
<dbReference type="PANTHER" id="PTHR11618:SF4">
    <property type="entry name" value="TRANSCRIPTION FACTOR IIIB 90 KDA SUBUNIT"/>
    <property type="match status" value="1"/>
</dbReference>
<dbReference type="Proteomes" id="UP000734854">
    <property type="component" value="Unassembled WGS sequence"/>
</dbReference>
<dbReference type="GO" id="GO:0001006">
    <property type="term" value="F:RNA polymerase III type 3 promoter sequence-specific DNA binding"/>
    <property type="evidence" value="ECO:0007669"/>
    <property type="project" value="TreeGrafter"/>
</dbReference>
<dbReference type="SUPFAM" id="SSF47954">
    <property type="entry name" value="Cyclin-like"/>
    <property type="match status" value="1"/>
</dbReference>
<evidence type="ECO:0000259" key="11">
    <source>
        <dbReference type="Pfam" id="PF07741"/>
    </source>
</evidence>
<feature type="domain" description="Transcription factor TFIIB cyclin-like" evidence="10">
    <location>
        <begin position="80"/>
        <end position="169"/>
    </location>
</feature>
<evidence type="ECO:0000313" key="13">
    <source>
        <dbReference type="Proteomes" id="UP000734854"/>
    </source>
</evidence>
<feature type="compositionally biased region" description="Basic and acidic residues" evidence="9">
    <location>
        <begin position="374"/>
        <end position="390"/>
    </location>
</feature>
<dbReference type="GO" id="GO:0097550">
    <property type="term" value="C:transcription preinitiation complex"/>
    <property type="evidence" value="ECO:0007669"/>
    <property type="project" value="TreeGrafter"/>
</dbReference>
<dbReference type="GO" id="GO:0070897">
    <property type="term" value="P:transcription preinitiation complex assembly"/>
    <property type="evidence" value="ECO:0007669"/>
    <property type="project" value="InterPro"/>
</dbReference>
<proteinExistence type="inferred from homology"/>
<comment type="similarity">
    <text evidence="2">Belongs to the TFIIB family.</text>
</comment>
<evidence type="ECO:0000313" key="12">
    <source>
        <dbReference type="EMBL" id="KAG6526211.1"/>
    </source>
</evidence>
<name>A0A8J5HJM6_ZINOF</name>
<keyword evidence="7" id="KW-0804">Transcription</keyword>
<dbReference type="PANTHER" id="PTHR11618">
    <property type="entry name" value="TRANSCRIPTION INITIATION FACTOR IIB-RELATED"/>
    <property type="match status" value="1"/>
</dbReference>
<keyword evidence="13" id="KW-1185">Reference proteome</keyword>
<keyword evidence="6" id="KW-0805">Transcription regulation</keyword>
<dbReference type="GO" id="GO:0000126">
    <property type="term" value="C:transcription factor TFIIIB complex"/>
    <property type="evidence" value="ECO:0007669"/>
    <property type="project" value="TreeGrafter"/>
</dbReference>
<dbReference type="Gene3D" id="1.20.5.650">
    <property type="entry name" value="Single helix bin"/>
    <property type="match status" value="1"/>
</dbReference>
<accession>A0A8J5HJM6</accession>
<dbReference type="CDD" id="cd20554">
    <property type="entry name" value="CYCLIN_TFIIIB90_rpt2"/>
    <property type="match status" value="1"/>
</dbReference>
<feature type="region of interest" description="Disordered" evidence="9">
    <location>
        <begin position="540"/>
        <end position="612"/>
    </location>
</feature>
<evidence type="ECO:0000256" key="7">
    <source>
        <dbReference type="ARBA" id="ARBA00023163"/>
    </source>
</evidence>
<dbReference type="Pfam" id="PF07741">
    <property type="entry name" value="BRF1"/>
    <property type="match status" value="1"/>
</dbReference>
<dbReference type="InterPro" id="IPR011665">
    <property type="entry name" value="BRF1_TBP-bd_dom"/>
</dbReference>
<dbReference type="AlphaFoldDB" id="A0A8J5HJM6"/>
<keyword evidence="8" id="KW-0539">Nucleus</keyword>
<keyword evidence="3" id="KW-0479">Metal-binding</keyword>
<organism evidence="12 13">
    <name type="scientific">Zingiber officinale</name>
    <name type="common">Ginger</name>
    <name type="synonym">Amomum zingiber</name>
    <dbReference type="NCBI Taxonomy" id="94328"/>
    <lineage>
        <taxon>Eukaryota</taxon>
        <taxon>Viridiplantae</taxon>
        <taxon>Streptophyta</taxon>
        <taxon>Embryophyta</taxon>
        <taxon>Tracheophyta</taxon>
        <taxon>Spermatophyta</taxon>
        <taxon>Magnoliopsida</taxon>
        <taxon>Liliopsida</taxon>
        <taxon>Zingiberales</taxon>
        <taxon>Zingiberaceae</taxon>
        <taxon>Zingiber</taxon>
    </lineage>
</organism>
<keyword evidence="4" id="KW-0863">Zinc-finger</keyword>
<evidence type="ECO:0000256" key="9">
    <source>
        <dbReference type="SAM" id="MobiDB-lite"/>
    </source>
</evidence>
<evidence type="ECO:0000256" key="1">
    <source>
        <dbReference type="ARBA" id="ARBA00004123"/>
    </source>
</evidence>
<dbReference type="GO" id="GO:0008270">
    <property type="term" value="F:zinc ion binding"/>
    <property type="evidence" value="ECO:0007669"/>
    <property type="project" value="UniProtKB-KW"/>
</dbReference>
<evidence type="ECO:0000256" key="4">
    <source>
        <dbReference type="ARBA" id="ARBA00022771"/>
    </source>
</evidence>
<dbReference type="GO" id="GO:0005634">
    <property type="term" value="C:nucleus"/>
    <property type="evidence" value="ECO:0007669"/>
    <property type="project" value="UniProtKB-SubCell"/>
</dbReference>
<dbReference type="Pfam" id="PF00382">
    <property type="entry name" value="TFIIB"/>
    <property type="match status" value="1"/>
</dbReference>
<evidence type="ECO:0000256" key="3">
    <source>
        <dbReference type="ARBA" id="ARBA00022723"/>
    </source>
</evidence>
<dbReference type="InterPro" id="IPR036915">
    <property type="entry name" value="Cyclin-like_sf"/>
</dbReference>
<feature type="compositionally biased region" description="Polar residues" evidence="9">
    <location>
        <begin position="391"/>
        <end position="403"/>
    </location>
</feature>
<feature type="region of interest" description="Disordered" evidence="9">
    <location>
        <begin position="333"/>
        <end position="415"/>
    </location>
</feature>
<sequence length="612" mass="68520">MLQLDLEFRSGNLIVSFFRQRKMAYLLIDFSDYLQISVYVHLPPFCLFMLLNQEFLRYVLGAVFLQLCKTLKLLEHPIVQNIVDPSLFINRFTERLLGRKNNAVSDTALRLVASMKRDWMQTGRKPNGLCGAALYISVHSHGLNYSKSDIGSVVHICEATLTRRLLEFESTESGSLTVIAPRPLTTLLSRELELGWRVGGEVEDVAAEEVYDEVREEGKEGLADGREGAGDSFGHACGLKKASGVVESDGQEGEGGDMEEFLFRAEDVDGESPSIQLPKPGKLLCQHKETDAPHFAHGLCKECYDEFIEISGGLQGGTDPPAFQRAEKQRMEKIKLPDESNLDNQETNEKHINIPNEGSCDVNSTSYVSPVEGKPSKELRSADPAGHESIDPSTFSEQYGFSDSENDGSDHFSDIDDAEVNGYLHTEKEKELKKIIWEEMNKEYLEEQAAKEAAAAAAKEAYEAMYANASEDLLAAKELVEATDAALVKSKKEKKQRRIAEVKNMIPARTPLEAVRRMLMKKTFSAKVNYEALETMFSSEQNHAKKQKVELDVGDPHETLDKKDDHADILDNKDDDGPGASDNDNYDVNYDDYKGGNDEYDYGDEDHDYEDF</sequence>
<dbReference type="GO" id="GO:0000995">
    <property type="term" value="F:RNA polymerase III general transcription initiation factor activity"/>
    <property type="evidence" value="ECO:0007669"/>
    <property type="project" value="TreeGrafter"/>
</dbReference>
<evidence type="ECO:0000256" key="6">
    <source>
        <dbReference type="ARBA" id="ARBA00023015"/>
    </source>
</evidence>
<dbReference type="InterPro" id="IPR000812">
    <property type="entry name" value="TFIIB"/>
</dbReference>
<evidence type="ECO:0000259" key="10">
    <source>
        <dbReference type="Pfam" id="PF00382"/>
    </source>
</evidence>
<gene>
    <name evidence="12" type="ORF">ZIOFF_016193</name>
</gene>
<comment type="subcellular location">
    <subcellularLocation>
        <location evidence="1">Nucleus</location>
    </subcellularLocation>
</comment>
<keyword evidence="5" id="KW-0862">Zinc</keyword>
<dbReference type="FunFam" id="1.10.472.10:FF:000066">
    <property type="entry name" value="Transcription factor IIIB subunit"/>
    <property type="match status" value="1"/>
</dbReference>
<feature type="compositionally biased region" description="Acidic residues" evidence="9">
    <location>
        <begin position="598"/>
        <end position="612"/>
    </location>
</feature>
<dbReference type="Gene3D" id="1.10.472.10">
    <property type="entry name" value="Cyclin-like"/>
    <property type="match status" value="1"/>
</dbReference>
<evidence type="ECO:0000256" key="5">
    <source>
        <dbReference type="ARBA" id="ARBA00022833"/>
    </source>
</evidence>
<feature type="compositionally biased region" description="Basic and acidic residues" evidence="9">
    <location>
        <begin position="547"/>
        <end position="576"/>
    </location>
</feature>